<dbReference type="EMBL" id="BRZM01000043">
    <property type="protein sequence ID" value="GLD61084.1"/>
    <property type="molecule type" value="Genomic_DNA"/>
</dbReference>
<feature type="transmembrane region" description="Helical" evidence="1">
    <location>
        <begin position="53"/>
        <end position="72"/>
    </location>
</feature>
<protein>
    <submittedName>
        <fullName evidence="2">Platelet endothelial cell adhesion molecule-like isoform X5</fullName>
    </submittedName>
</protein>
<comment type="caution">
    <text evidence="2">The sequence shown here is derived from an EMBL/GenBank/DDBJ whole genome shotgun (WGS) entry which is preliminary data.</text>
</comment>
<proteinExistence type="predicted"/>
<dbReference type="AlphaFoldDB" id="A0AAD3MXN8"/>
<keyword evidence="1" id="KW-0812">Transmembrane</keyword>
<accession>A0AAD3MXN8</accession>
<dbReference type="Proteomes" id="UP001279410">
    <property type="component" value="Unassembled WGS sequence"/>
</dbReference>
<organism evidence="2 3">
    <name type="scientific">Lates japonicus</name>
    <name type="common">Japanese lates</name>
    <dbReference type="NCBI Taxonomy" id="270547"/>
    <lineage>
        <taxon>Eukaryota</taxon>
        <taxon>Metazoa</taxon>
        <taxon>Chordata</taxon>
        <taxon>Craniata</taxon>
        <taxon>Vertebrata</taxon>
        <taxon>Euteleostomi</taxon>
        <taxon>Actinopterygii</taxon>
        <taxon>Neopterygii</taxon>
        <taxon>Teleostei</taxon>
        <taxon>Neoteleostei</taxon>
        <taxon>Acanthomorphata</taxon>
        <taxon>Carangaria</taxon>
        <taxon>Carangaria incertae sedis</taxon>
        <taxon>Centropomidae</taxon>
        <taxon>Lates</taxon>
    </lineage>
</organism>
<evidence type="ECO:0000313" key="3">
    <source>
        <dbReference type="Proteomes" id="UP001279410"/>
    </source>
</evidence>
<keyword evidence="1" id="KW-1133">Transmembrane helix</keyword>
<gene>
    <name evidence="2" type="ORF">AKAME5_001293100</name>
</gene>
<evidence type="ECO:0000313" key="2">
    <source>
        <dbReference type="EMBL" id="GLD61084.1"/>
    </source>
</evidence>
<evidence type="ECO:0000256" key="1">
    <source>
        <dbReference type="SAM" id="Phobius"/>
    </source>
</evidence>
<name>A0AAD3MXN8_LATJO</name>
<sequence length="119" mass="12978">MIPRRQGSPRDNFPDPLASGSDITVCQIVHTLPKVRPAKYNQLRLALWKKVEIGGVCLLVVSVLVVGSVLYFRSKRGAVLLYDGIGGSTKGHEIAGGIVAGRQQQEQLQYPSHSVEMPQ</sequence>
<keyword evidence="1" id="KW-0472">Membrane</keyword>
<reference evidence="2" key="1">
    <citation type="submission" date="2022-08" db="EMBL/GenBank/DDBJ databases">
        <title>Genome sequencing of akame (Lates japonicus).</title>
        <authorList>
            <person name="Hashiguchi Y."/>
            <person name="Takahashi H."/>
        </authorList>
    </citation>
    <scope>NUCLEOTIDE SEQUENCE</scope>
    <source>
        <strain evidence="2">Kochi</strain>
    </source>
</reference>
<keyword evidence="3" id="KW-1185">Reference proteome</keyword>